<dbReference type="AlphaFoldDB" id="X5LZT8"/>
<dbReference type="EMBL" id="HG969191">
    <property type="protein sequence ID" value="CDO47012.1"/>
    <property type="molecule type" value="Genomic_DNA"/>
</dbReference>
<organism evidence="2 3">
    <name type="scientific">Bartonella henselae</name>
    <name type="common">Rochalimaea henselae</name>
    <dbReference type="NCBI Taxonomy" id="38323"/>
    <lineage>
        <taxon>Bacteria</taxon>
        <taxon>Pseudomonadati</taxon>
        <taxon>Pseudomonadota</taxon>
        <taxon>Alphaproteobacteria</taxon>
        <taxon>Hyphomicrobiales</taxon>
        <taxon>Bartonellaceae</taxon>
        <taxon>Bartonella</taxon>
    </lineage>
</organism>
<evidence type="ECO:0000313" key="2">
    <source>
        <dbReference type="EMBL" id="CDO47012.1"/>
    </source>
</evidence>
<dbReference type="PATRIC" id="fig|38323.4.peg.1065"/>
<evidence type="ECO:0000256" key="1">
    <source>
        <dbReference type="SAM" id="Phobius"/>
    </source>
</evidence>
<evidence type="ECO:0000313" key="3">
    <source>
        <dbReference type="Proteomes" id="UP000019801"/>
    </source>
</evidence>
<protein>
    <submittedName>
        <fullName evidence="2">Uncharacterized protein</fullName>
    </submittedName>
</protein>
<feature type="transmembrane region" description="Helical" evidence="1">
    <location>
        <begin position="85"/>
        <end position="109"/>
    </location>
</feature>
<name>X5LZT8_BARHN</name>
<proteinExistence type="predicted"/>
<sequence length="129" mass="14630">MKNVFSILITVIFIISQVVNVNAGLWRETSQNNRAVFFVQQRNNTITQQYKDHFIQAVNIPFMLTPVASIGKEKDLFSEEKVEKVLVITFTGFMIMLGVGGWMSFLTFLGYKAAENDFLGTIGKKKIKS</sequence>
<accession>X5LZT8</accession>
<keyword evidence="1" id="KW-1133">Transmembrane helix</keyword>
<dbReference type="Proteomes" id="UP000019801">
    <property type="component" value="Chromosome I"/>
</dbReference>
<reference evidence="3" key="1">
    <citation type="submission" date="2013-11" db="EMBL/GenBank/DDBJ databases">
        <title>Genome sequencing of Bartonella spp. isolated from human blood.</title>
        <authorList>
            <person name="Raoult D."/>
        </authorList>
    </citation>
    <scope>NUCLEOTIDE SEQUENCE</scope>
    <source>
        <strain evidence="3">BM1374165</strain>
    </source>
</reference>
<keyword evidence="1" id="KW-0812">Transmembrane</keyword>
<dbReference type="RefSeq" id="WP_082246588.1">
    <property type="nucleotide sequence ID" value="NZ_CACVBK010000008.1"/>
</dbReference>
<keyword evidence="1" id="KW-0472">Membrane</keyword>
<gene>
    <name evidence="2" type="ORF">BM1374165_01009</name>
</gene>
<dbReference type="KEGG" id="bhs:BM1374165_01009"/>